<reference evidence="4" key="2">
    <citation type="journal article" date="2023" name="IMA Fungus">
        <title>Comparative genomic study of the Penicillium genus elucidates a diverse pangenome and 15 lateral gene transfer events.</title>
        <authorList>
            <person name="Petersen C."/>
            <person name="Sorensen T."/>
            <person name="Nielsen M.R."/>
            <person name="Sondergaard T.E."/>
            <person name="Sorensen J.L."/>
            <person name="Fitzpatrick D.A."/>
            <person name="Frisvad J.C."/>
            <person name="Nielsen K.L."/>
        </authorList>
    </citation>
    <scope>NUCLEOTIDE SEQUENCE</scope>
    <source>
        <strain evidence="4">IBT 16125</strain>
    </source>
</reference>
<dbReference type="InterPro" id="IPR036291">
    <property type="entry name" value="NAD(P)-bd_dom_sf"/>
</dbReference>
<dbReference type="EMBL" id="JAPVEA010000002">
    <property type="protein sequence ID" value="KAJ5460550.1"/>
    <property type="molecule type" value="Genomic_DNA"/>
</dbReference>
<gene>
    <name evidence="4" type="ORF">N7458_002102</name>
</gene>
<dbReference type="Gene3D" id="3.40.50.720">
    <property type="entry name" value="NAD(P)-binding Rossmann-like Domain"/>
    <property type="match status" value="1"/>
</dbReference>
<dbReference type="SUPFAM" id="SSF51735">
    <property type="entry name" value="NAD(P)-binding Rossmann-fold domains"/>
    <property type="match status" value="1"/>
</dbReference>
<comment type="similarity">
    <text evidence="1 3">Belongs to the short-chain dehydrogenases/reductases (SDR) family.</text>
</comment>
<comment type="caution">
    <text evidence="4">The sequence shown here is derived from an EMBL/GenBank/DDBJ whole genome shotgun (WGS) entry which is preliminary data.</text>
</comment>
<dbReference type="Proteomes" id="UP001213681">
    <property type="component" value="Unassembled WGS sequence"/>
</dbReference>
<evidence type="ECO:0000256" key="3">
    <source>
        <dbReference type="RuleBase" id="RU000363"/>
    </source>
</evidence>
<dbReference type="InterPro" id="IPR002347">
    <property type="entry name" value="SDR_fam"/>
</dbReference>
<dbReference type="PRINTS" id="PR00081">
    <property type="entry name" value="GDHRDH"/>
</dbReference>
<keyword evidence="5" id="KW-1185">Reference proteome</keyword>
<dbReference type="PANTHER" id="PTHR42901:SF1">
    <property type="entry name" value="ALCOHOL DEHYDROGENASE"/>
    <property type="match status" value="1"/>
</dbReference>
<organism evidence="4 5">
    <name type="scientific">Penicillium daleae</name>
    <dbReference type="NCBI Taxonomy" id="63821"/>
    <lineage>
        <taxon>Eukaryota</taxon>
        <taxon>Fungi</taxon>
        <taxon>Dikarya</taxon>
        <taxon>Ascomycota</taxon>
        <taxon>Pezizomycotina</taxon>
        <taxon>Eurotiomycetes</taxon>
        <taxon>Eurotiomycetidae</taxon>
        <taxon>Eurotiales</taxon>
        <taxon>Aspergillaceae</taxon>
        <taxon>Penicillium</taxon>
    </lineage>
</organism>
<evidence type="ECO:0000256" key="2">
    <source>
        <dbReference type="ARBA" id="ARBA00023002"/>
    </source>
</evidence>
<proteinExistence type="inferred from homology"/>
<evidence type="ECO:0000313" key="4">
    <source>
        <dbReference type="EMBL" id="KAJ5460550.1"/>
    </source>
</evidence>
<dbReference type="GeneID" id="81595728"/>
<dbReference type="GO" id="GO:0016491">
    <property type="term" value="F:oxidoreductase activity"/>
    <property type="evidence" value="ECO:0007669"/>
    <property type="project" value="UniProtKB-KW"/>
</dbReference>
<keyword evidence="2" id="KW-0560">Oxidoreductase</keyword>
<dbReference type="RefSeq" id="XP_056769592.1">
    <property type="nucleotide sequence ID" value="XM_056905485.1"/>
</dbReference>
<dbReference type="AlphaFoldDB" id="A0AAD6CEQ8"/>
<evidence type="ECO:0000313" key="5">
    <source>
        <dbReference type="Proteomes" id="UP001213681"/>
    </source>
</evidence>
<evidence type="ECO:0008006" key="6">
    <source>
        <dbReference type="Google" id="ProtNLM"/>
    </source>
</evidence>
<name>A0AAD6CEQ8_9EURO</name>
<dbReference type="PRINTS" id="PR00080">
    <property type="entry name" value="SDRFAMILY"/>
</dbReference>
<reference evidence="4" key="1">
    <citation type="submission" date="2022-12" db="EMBL/GenBank/DDBJ databases">
        <authorList>
            <person name="Petersen C."/>
        </authorList>
    </citation>
    <scope>NUCLEOTIDE SEQUENCE</scope>
    <source>
        <strain evidence="4">IBT 16125</strain>
    </source>
</reference>
<sequence length="246" mass="26209">MPDFPKRVSFTKAWHTTPYPFISPTRAGLSATGKNVVVTGGGTGIGLATAIAFAEAEAKSVSIVGRRLDKLQAGVESIKAMPEFTKTQVFYQVADLSDAEQVKSAFKAIADEVGNIDILVSNAGVLPPFGPIVGYNPDDLVRGFDGNVFSAFNAFQAFMPLAGPNPIILNISTCLANITPVPMVSAYAITKAAALKMMEYLGAENPHLRVVNIQPGWVPTDMNGHQSEAPDVGKFGAKYFLSYRPV</sequence>
<dbReference type="CDD" id="cd05233">
    <property type="entry name" value="SDR_c"/>
    <property type="match status" value="1"/>
</dbReference>
<protein>
    <recommendedName>
        <fullName evidence="6">NAD(P)-binding protein</fullName>
    </recommendedName>
</protein>
<dbReference type="PANTHER" id="PTHR42901">
    <property type="entry name" value="ALCOHOL DEHYDROGENASE"/>
    <property type="match status" value="1"/>
</dbReference>
<evidence type="ECO:0000256" key="1">
    <source>
        <dbReference type="ARBA" id="ARBA00006484"/>
    </source>
</evidence>
<accession>A0AAD6CEQ8</accession>
<dbReference type="Pfam" id="PF00106">
    <property type="entry name" value="adh_short"/>
    <property type="match status" value="1"/>
</dbReference>